<dbReference type="Proteomes" id="UP000276282">
    <property type="component" value="Unassembled WGS sequence"/>
</dbReference>
<dbReference type="OrthoDB" id="1427074at2"/>
<dbReference type="PROSITE" id="PS51257">
    <property type="entry name" value="PROKAR_LIPOPROTEIN"/>
    <property type="match status" value="1"/>
</dbReference>
<name>A0A495PWB7_9FLAO</name>
<keyword evidence="2" id="KW-1185">Reference proteome</keyword>
<protein>
    <submittedName>
        <fullName evidence="1">LPS export ABC transporter protein LptC</fullName>
    </submittedName>
</protein>
<dbReference type="InterPro" id="IPR026265">
    <property type="entry name" value="LptC"/>
</dbReference>
<reference evidence="1 2" key="1">
    <citation type="submission" date="2018-10" db="EMBL/GenBank/DDBJ databases">
        <title>Genomic Encyclopedia of Archaeal and Bacterial Type Strains, Phase II (KMG-II): from individual species to whole genera.</title>
        <authorList>
            <person name="Goeker M."/>
        </authorList>
    </citation>
    <scope>NUCLEOTIDE SEQUENCE [LARGE SCALE GENOMIC DNA]</scope>
    <source>
        <strain evidence="1 2">DSM 19839</strain>
    </source>
</reference>
<comment type="caution">
    <text evidence="1">The sequence shown here is derived from an EMBL/GenBank/DDBJ whole genome shotgun (WGS) entry which is preliminary data.</text>
</comment>
<dbReference type="Pfam" id="PF06835">
    <property type="entry name" value="LptC"/>
    <property type="match status" value="1"/>
</dbReference>
<dbReference type="InterPro" id="IPR010664">
    <property type="entry name" value="LipoPS_assembly_LptC-rel"/>
</dbReference>
<sequence length="191" mass="21764">MITYNKIFTGIVTAITVTMLFSCEGNLNRVRALDMPDENPQAIGMGLNLKYTDSGRVVATLKSPKMLDFTNMEFPYREFPDGIQVEFFDENRKKSIVTANYGIIYDETGLIDLQDNVVLITSDSTKLRAEQLFWDQKAGWIFTDKPNKIEFANGARNDGQGFDSDLNFTNFRSRTNVGIQIIEEKKNDEVF</sequence>
<dbReference type="GO" id="GO:0015221">
    <property type="term" value="F:lipopolysaccharide transmembrane transporter activity"/>
    <property type="evidence" value="ECO:0007669"/>
    <property type="project" value="InterPro"/>
</dbReference>
<dbReference type="RefSeq" id="WP_121343936.1">
    <property type="nucleotide sequence ID" value="NZ_RBLG01000001.1"/>
</dbReference>
<dbReference type="EMBL" id="RBLG01000001">
    <property type="protein sequence ID" value="RKS55098.1"/>
    <property type="molecule type" value="Genomic_DNA"/>
</dbReference>
<gene>
    <name evidence="1" type="ORF">BC962_0053</name>
</gene>
<dbReference type="NCBIfam" id="TIGR04409">
    <property type="entry name" value="LptC_YrbK"/>
    <property type="match status" value="1"/>
</dbReference>
<dbReference type="Gene3D" id="2.60.450.10">
    <property type="entry name" value="Lipopolysaccharide (LPS) transport protein A like domain"/>
    <property type="match status" value="1"/>
</dbReference>
<proteinExistence type="predicted"/>
<organism evidence="1 2">
    <name type="scientific">Gillisia mitskevichiae</name>
    <dbReference type="NCBI Taxonomy" id="270921"/>
    <lineage>
        <taxon>Bacteria</taxon>
        <taxon>Pseudomonadati</taxon>
        <taxon>Bacteroidota</taxon>
        <taxon>Flavobacteriia</taxon>
        <taxon>Flavobacteriales</taxon>
        <taxon>Flavobacteriaceae</taxon>
        <taxon>Gillisia</taxon>
    </lineage>
</organism>
<accession>A0A495PWB7</accession>
<evidence type="ECO:0000313" key="2">
    <source>
        <dbReference type="Proteomes" id="UP000276282"/>
    </source>
</evidence>
<dbReference type="AlphaFoldDB" id="A0A495PWB7"/>
<dbReference type="GO" id="GO:0005886">
    <property type="term" value="C:plasma membrane"/>
    <property type="evidence" value="ECO:0007669"/>
    <property type="project" value="InterPro"/>
</dbReference>
<evidence type="ECO:0000313" key="1">
    <source>
        <dbReference type="EMBL" id="RKS55098.1"/>
    </source>
</evidence>